<accession>A0A0W1A184</accession>
<sequence length="248" mass="28257">MKLLVIVLCLLSERFLIHSISLQRFSWFKDYANVITQKTGSNPYFSNSWLILSALVLPIFVSVSFLYLLFNGVFFGFVGFLFSILIFYYCLGPQNPFYPITADELNEQENIGNYFVGVNSQLFTVIFWFIIAGPLAALLYRLLTMCKEQSTVSIQATLAVDVLEWFPARLTALMYLLVGNFQRGFGQFIRYVFSTPNLNDKLLNECGLHAVQVNDSEDVPMPVAEMLVEHAAIVFLVFIALFTLVAWM</sequence>
<organism evidence="2 3">
    <name type="scientific">Legionella waltersii</name>
    <dbReference type="NCBI Taxonomy" id="66969"/>
    <lineage>
        <taxon>Bacteria</taxon>
        <taxon>Pseudomonadati</taxon>
        <taxon>Pseudomonadota</taxon>
        <taxon>Gammaproteobacteria</taxon>
        <taxon>Legionellales</taxon>
        <taxon>Legionellaceae</taxon>
        <taxon>Legionella</taxon>
    </lineage>
</organism>
<evidence type="ECO:0000313" key="3">
    <source>
        <dbReference type="Proteomes" id="UP000054729"/>
    </source>
</evidence>
<feature type="transmembrane region" description="Helical" evidence="1">
    <location>
        <begin position="122"/>
        <end position="143"/>
    </location>
</feature>
<comment type="caution">
    <text evidence="2">The sequence shown here is derived from an EMBL/GenBank/DDBJ whole genome shotgun (WGS) entry which is preliminary data.</text>
</comment>
<dbReference type="STRING" id="66969.Lwal_3133"/>
<keyword evidence="1" id="KW-0472">Membrane</keyword>
<name>A0A0W1A184_9GAMM</name>
<dbReference type="AlphaFoldDB" id="A0A0W1A184"/>
<dbReference type="EMBL" id="LNZB01000060">
    <property type="protein sequence ID" value="KTD75092.1"/>
    <property type="molecule type" value="Genomic_DNA"/>
</dbReference>
<keyword evidence="1" id="KW-0812">Transmembrane</keyword>
<dbReference type="OrthoDB" id="9811967at2"/>
<dbReference type="GO" id="GO:0046677">
    <property type="term" value="P:response to antibiotic"/>
    <property type="evidence" value="ECO:0007669"/>
    <property type="project" value="TreeGrafter"/>
</dbReference>
<dbReference type="PATRIC" id="fig|66969.6.peg.3422"/>
<feature type="transmembrane region" description="Helical" evidence="1">
    <location>
        <begin position="227"/>
        <end position="247"/>
    </location>
</feature>
<dbReference type="RefSeq" id="WP_058481723.1">
    <property type="nucleotide sequence ID" value="NZ_CAAAIQ010000005.1"/>
</dbReference>
<keyword evidence="3" id="KW-1185">Reference proteome</keyword>
<reference evidence="2 3" key="1">
    <citation type="submission" date="2015-11" db="EMBL/GenBank/DDBJ databases">
        <title>Genomic analysis of 38 Legionella species identifies large and diverse effector repertoires.</title>
        <authorList>
            <person name="Burstein D."/>
            <person name="Amaro F."/>
            <person name="Zusman T."/>
            <person name="Lifshitz Z."/>
            <person name="Cohen O."/>
            <person name="Gilbert J.A."/>
            <person name="Pupko T."/>
            <person name="Shuman H.A."/>
            <person name="Segal G."/>
        </authorList>
    </citation>
    <scope>NUCLEOTIDE SEQUENCE [LARGE SCALE GENOMIC DNA]</scope>
    <source>
        <strain evidence="2 3">ATCC 51914</strain>
    </source>
</reference>
<dbReference type="InterPro" id="IPR052966">
    <property type="entry name" value="Beta-lactamase_Reg"/>
</dbReference>
<evidence type="ECO:0000256" key="1">
    <source>
        <dbReference type="SAM" id="Phobius"/>
    </source>
</evidence>
<gene>
    <name evidence="2" type="ORF">Lwal_3133</name>
</gene>
<protein>
    <submittedName>
        <fullName evidence="2">Inner membrane protein AmpE</fullName>
    </submittedName>
</protein>
<feature type="transmembrane region" description="Helical" evidence="1">
    <location>
        <begin position="68"/>
        <end position="89"/>
    </location>
</feature>
<evidence type="ECO:0000313" key="2">
    <source>
        <dbReference type="EMBL" id="KTD75092.1"/>
    </source>
</evidence>
<dbReference type="PANTHER" id="PTHR38684:SF1">
    <property type="entry name" value="PROTEIN AMPE"/>
    <property type="match status" value="1"/>
</dbReference>
<feature type="transmembrane region" description="Helical" evidence="1">
    <location>
        <begin position="43"/>
        <end position="61"/>
    </location>
</feature>
<dbReference type="Proteomes" id="UP000054729">
    <property type="component" value="Unassembled WGS sequence"/>
</dbReference>
<proteinExistence type="predicted"/>
<dbReference type="PANTHER" id="PTHR38684">
    <property type="entry name" value="PROTEIN AMPE"/>
    <property type="match status" value="1"/>
</dbReference>
<keyword evidence="1" id="KW-1133">Transmembrane helix</keyword>
<dbReference type="GO" id="GO:0005886">
    <property type="term" value="C:plasma membrane"/>
    <property type="evidence" value="ECO:0007669"/>
    <property type="project" value="TreeGrafter"/>
</dbReference>